<feature type="domain" description="PDEase" evidence="4">
    <location>
        <begin position="1"/>
        <end position="236"/>
    </location>
</feature>
<accession>A0AAD9NGC5</accession>
<gene>
    <name evidence="5" type="ORF">LSH36_26g11008</name>
</gene>
<feature type="binding site" evidence="3">
    <location>
        <position position="107"/>
    </location>
    <ligand>
        <name>Zn(2+)</name>
        <dbReference type="ChEBI" id="CHEBI:29105"/>
        <label>2</label>
    </ligand>
</feature>
<dbReference type="EMBL" id="JAODUP010000026">
    <property type="protein sequence ID" value="KAK2167603.1"/>
    <property type="molecule type" value="Genomic_DNA"/>
</dbReference>
<evidence type="ECO:0000313" key="6">
    <source>
        <dbReference type="Proteomes" id="UP001208570"/>
    </source>
</evidence>
<feature type="binding site" evidence="3">
    <location>
        <position position="106"/>
    </location>
    <ligand>
        <name>Zn(2+)</name>
        <dbReference type="ChEBI" id="CHEBI:29105"/>
        <label>1</label>
    </ligand>
</feature>
<evidence type="ECO:0000256" key="2">
    <source>
        <dbReference type="ARBA" id="ARBA00022801"/>
    </source>
</evidence>
<reference evidence="5" key="1">
    <citation type="journal article" date="2023" name="Mol. Biol. Evol.">
        <title>Third-Generation Sequencing Reveals the Adaptive Role of the Epigenome in Three Deep-Sea Polychaetes.</title>
        <authorList>
            <person name="Perez M."/>
            <person name="Aroh O."/>
            <person name="Sun Y."/>
            <person name="Lan Y."/>
            <person name="Juniper S.K."/>
            <person name="Young C.R."/>
            <person name="Angers B."/>
            <person name="Qian P.Y."/>
        </authorList>
    </citation>
    <scope>NUCLEOTIDE SEQUENCE</scope>
    <source>
        <strain evidence="5">P08H-3</strain>
    </source>
</reference>
<dbReference type="SUPFAM" id="SSF109604">
    <property type="entry name" value="HD-domain/PDEase-like"/>
    <property type="match status" value="1"/>
</dbReference>
<organism evidence="5 6">
    <name type="scientific">Paralvinella palmiformis</name>
    <dbReference type="NCBI Taxonomy" id="53620"/>
    <lineage>
        <taxon>Eukaryota</taxon>
        <taxon>Metazoa</taxon>
        <taxon>Spiralia</taxon>
        <taxon>Lophotrochozoa</taxon>
        <taxon>Annelida</taxon>
        <taxon>Polychaeta</taxon>
        <taxon>Sedentaria</taxon>
        <taxon>Canalipalpata</taxon>
        <taxon>Terebellida</taxon>
        <taxon>Terebelliformia</taxon>
        <taxon>Alvinellidae</taxon>
        <taxon>Paralvinella</taxon>
    </lineage>
</organism>
<dbReference type="InterPro" id="IPR003607">
    <property type="entry name" value="HD/PDEase_dom"/>
</dbReference>
<dbReference type="InterPro" id="IPR036971">
    <property type="entry name" value="PDEase_catalytic_dom_sf"/>
</dbReference>
<keyword evidence="1 3" id="KW-0479">Metal-binding</keyword>
<dbReference type="Gene3D" id="1.10.1300.10">
    <property type="entry name" value="3'5'-cyclic nucleotide phosphodiesterase, catalytic domain"/>
    <property type="match status" value="1"/>
</dbReference>
<evidence type="ECO:0000256" key="1">
    <source>
        <dbReference type="ARBA" id="ARBA00022723"/>
    </source>
</evidence>
<dbReference type="AlphaFoldDB" id="A0AAD9NGC5"/>
<dbReference type="GO" id="GO:0007165">
    <property type="term" value="P:signal transduction"/>
    <property type="evidence" value="ECO:0007669"/>
    <property type="project" value="InterPro"/>
</dbReference>
<keyword evidence="6" id="KW-1185">Reference proteome</keyword>
<dbReference type="InterPro" id="IPR002073">
    <property type="entry name" value="PDEase_catalytic_dom"/>
</dbReference>
<evidence type="ECO:0000259" key="4">
    <source>
        <dbReference type="PROSITE" id="PS51845"/>
    </source>
</evidence>
<sequence>MYEKAVRAMAKQRVALDVLSYHAAAPQEDVDRFKVRAQTDLNIPSSQQYDLYSYDFNDFHLDDNDTLKACIRIHFDDVSFTLQDGEMKNILGALETLALLVGCLCHDLDHRGTNNQFQIKTMSPLAQLYSTSVMEHHHFDQCIMILNTKGSEILSNLTQEQYERVLQVLESAILATDLALYFRYRGEFFNLVDSEQADWSIDEHRNLLRNWQVLADEKNKSERDEDDHENHNKEDH</sequence>
<dbReference type="InterPro" id="IPR023088">
    <property type="entry name" value="PDEase"/>
</dbReference>
<comment type="caution">
    <text evidence="5">The sequence shown here is derived from an EMBL/GenBank/DDBJ whole genome shotgun (WGS) entry which is preliminary data.</text>
</comment>
<name>A0AAD9NGC5_9ANNE</name>
<protein>
    <recommendedName>
        <fullName evidence="4">PDEase domain-containing protein</fullName>
    </recommendedName>
</protein>
<feature type="binding site" evidence="3">
    <location>
        <position position="107"/>
    </location>
    <ligand>
        <name>Zn(2+)</name>
        <dbReference type="ChEBI" id="CHEBI:29105"/>
        <label>1</label>
    </ligand>
</feature>
<dbReference type="PANTHER" id="PTHR11347">
    <property type="entry name" value="CYCLIC NUCLEOTIDE PHOSPHODIESTERASE"/>
    <property type="match status" value="1"/>
</dbReference>
<dbReference type="GO" id="GO:0004114">
    <property type="term" value="F:3',5'-cyclic-nucleotide phosphodiesterase activity"/>
    <property type="evidence" value="ECO:0007669"/>
    <property type="project" value="InterPro"/>
</dbReference>
<dbReference type="CDD" id="cd00077">
    <property type="entry name" value="HDc"/>
    <property type="match status" value="1"/>
</dbReference>
<dbReference type="PRINTS" id="PR00387">
    <property type="entry name" value="PDIESTERASE1"/>
</dbReference>
<proteinExistence type="predicted"/>
<dbReference type="PROSITE" id="PS51845">
    <property type="entry name" value="PDEASE_I_2"/>
    <property type="match status" value="1"/>
</dbReference>
<dbReference type="Proteomes" id="UP001208570">
    <property type="component" value="Unassembled WGS sequence"/>
</dbReference>
<dbReference type="PROSITE" id="PS00126">
    <property type="entry name" value="PDEASE_I_1"/>
    <property type="match status" value="1"/>
</dbReference>
<dbReference type="InterPro" id="IPR023174">
    <property type="entry name" value="PDEase_CS"/>
</dbReference>
<evidence type="ECO:0000313" key="5">
    <source>
        <dbReference type="EMBL" id="KAK2167603.1"/>
    </source>
</evidence>
<evidence type="ECO:0000256" key="3">
    <source>
        <dbReference type="PIRSR" id="PIRSR623088-3"/>
    </source>
</evidence>
<dbReference type="GO" id="GO:0046872">
    <property type="term" value="F:metal ion binding"/>
    <property type="evidence" value="ECO:0007669"/>
    <property type="project" value="UniProtKB-KW"/>
</dbReference>
<keyword evidence="2" id="KW-0378">Hydrolase</keyword>
<dbReference type="Pfam" id="PF00233">
    <property type="entry name" value="PDEase_I"/>
    <property type="match status" value="1"/>
</dbReference>